<dbReference type="RefSeq" id="WP_077291041.1">
    <property type="nucleotide sequence ID" value="NZ_CP019630.1"/>
</dbReference>
<feature type="signal peptide" evidence="1">
    <location>
        <begin position="1"/>
        <end position="24"/>
    </location>
</feature>
<proteinExistence type="predicted"/>
<name>A0ABM6I0U4_9HYPH</name>
<dbReference type="EMBL" id="CP019630">
    <property type="protein sequence ID" value="AQQ03796.1"/>
    <property type="molecule type" value="Genomic_DNA"/>
</dbReference>
<gene>
    <name evidence="2" type="ORF">B0E33_09480</name>
</gene>
<reference evidence="2 3" key="1">
    <citation type="submission" date="2017-02" db="EMBL/GenBank/DDBJ databases">
        <authorList>
            <person name="Jeong S."/>
        </authorList>
    </citation>
    <scope>NUCLEOTIDE SEQUENCE [LARGE SCALE GENOMIC DNA]</scope>
    <source>
        <strain evidence="2 3">RMAR6-6</strain>
    </source>
</reference>
<protein>
    <recommendedName>
        <fullName evidence="4">YARHG domain-containing protein</fullName>
    </recommendedName>
</protein>
<dbReference type="Proteomes" id="UP000188174">
    <property type="component" value="Chromosome"/>
</dbReference>
<evidence type="ECO:0008006" key="4">
    <source>
        <dbReference type="Google" id="ProtNLM"/>
    </source>
</evidence>
<keyword evidence="1" id="KW-0732">Signal</keyword>
<evidence type="ECO:0000313" key="2">
    <source>
        <dbReference type="EMBL" id="AQQ03796.1"/>
    </source>
</evidence>
<organism evidence="2 3">
    <name type="scientific">Roseibium algicola</name>
    <dbReference type="NCBI Taxonomy" id="2857014"/>
    <lineage>
        <taxon>Bacteria</taxon>
        <taxon>Pseudomonadati</taxon>
        <taxon>Pseudomonadota</taxon>
        <taxon>Alphaproteobacteria</taxon>
        <taxon>Hyphomicrobiales</taxon>
        <taxon>Stappiaceae</taxon>
        <taxon>Roseibium</taxon>
    </lineage>
</organism>
<evidence type="ECO:0000313" key="3">
    <source>
        <dbReference type="Proteomes" id="UP000188174"/>
    </source>
</evidence>
<feature type="chain" id="PRO_5045984373" description="YARHG domain-containing protein" evidence="1">
    <location>
        <begin position="25"/>
        <end position="225"/>
    </location>
</feature>
<keyword evidence="3" id="KW-1185">Reference proteome</keyword>
<evidence type="ECO:0000256" key="1">
    <source>
        <dbReference type="SAM" id="SignalP"/>
    </source>
</evidence>
<sequence>MRSRPRRAYLAFVIPWFLSEAVFAQGPGVQAPGVEDLACAAGYGCQDVSSSQCDVLAMLGLMTTGEARDLFAQAYPARFTEVARNADLPPSECLQAAGSGIGIGAGSLSSSGTEDTGASPNGSGAQALPDFASLDGFSEAPCPGNVSVDPLFVQGQPDIRVLACFKGANNRYSECGKAPARAYCLKFGQPDVACFGDIKLVGKAATVDAYCEAGGCPAFGFIVCK</sequence>
<accession>A0ABM6I0U4</accession>